<keyword evidence="3" id="KW-1185">Reference proteome</keyword>
<feature type="compositionally biased region" description="Basic and acidic residues" evidence="1">
    <location>
        <begin position="36"/>
        <end position="50"/>
    </location>
</feature>
<feature type="compositionally biased region" description="Low complexity" evidence="1">
    <location>
        <begin position="91"/>
        <end position="104"/>
    </location>
</feature>
<evidence type="ECO:0000313" key="2">
    <source>
        <dbReference type="EnsemblPlants" id="OPUNC02G33730.3"/>
    </source>
</evidence>
<dbReference type="Proteomes" id="UP000026962">
    <property type="component" value="Chromosome 2"/>
</dbReference>
<evidence type="ECO:0000256" key="1">
    <source>
        <dbReference type="SAM" id="MobiDB-lite"/>
    </source>
</evidence>
<feature type="region of interest" description="Disordered" evidence="1">
    <location>
        <begin position="1"/>
        <end position="116"/>
    </location>
</feature>
<dbReference type="AlphaFoldDB" id="A0A0E0K6K2"/>
<sequence length="116" mass="13174">INNIRIPNLLFHLDPTRPQSRGTGAEPASQRRQGRTRREREESGGDRGELQARATRPRPPPFHLAFSDSPRVEVESPPPPPPPPRERQRPPIRSAPSCLSSGLAPRRRRRELSRRS</sequence>
<reference evidence="2" key="2">
    <citation type="submission" date="2018-05" db="EMBL/GenBank/DDBJ databases">
        <title>OpunRS2 (Oryza punctata Reference Sequence Version 2).</title>
        <authorList>
            <person name="Zhang J."/>
            <person name="Kudrna D."/>
            <person name="Lee S."/>
            <person name="Talag J."/>
            <person name="Welchert J."/>
            <person name="Wing R.A."/>
        </authorList>
    </citation>
    <scope>NUCLEOTIDE SEQUENCE [LARGE SCALE GENOMIC DNA]</scope>
</reference>
<accession>A0A0E0K6K2</accession>
<proteinExistence type="predicted"/>
<dbReference type="EnsemblPlants" id="OPUNC02G33730.3">
    <property type="protein sequence ID" value="OPUNC02G33730.3"/>
    <property type="gene ID" value="OPUNC02G33730"/>
</dbReference>
<name>A0A0E0K6K2_ORYPU</name>
<organism evidence="2">
    <name type="scientific">Oryza punctata</name>
    <name type="common">Red rice</name>
    <dbReference type="NCBI Taxonomy" id="4537"/>
    <lineage>
        <taxon>Eukaryota</taxon>
        <taxon>Viridiplantae</taxon>
        <taxon>Streptophyta</taxon>
        <taxon>Embryophyta</taxon>
        <taxon>Tracheophyta</taxon>
        <taxon>Spermatophyta</taxon>
        <taxon>Magnoliopsida</taxon>
        <taxon>Liliopsida</taxon>
        <taxon>Poales</taxon>
        <taxon>Poaceae</taxon>
        <taxon>BOP clade</taxon>
        <taxon>Oryzoideae</taxon>
        <taxon>Oryzeae</taxon>
        <taxon>Oryzinae</taxon>
        <taxon>Oryza</taxon>
    </lineage>
</organism>
<protein>
    <submittedName>
        <fullName evidence="2">Uncharacterized protein</fullName>
    </submittedName>
</protein>
<evidence type="ECO:0000313" key="3">
    <source>
        <dbReference type="Proteomes" id="UP000026962"/>
    </source>
</evidence>
<dbReference type="HOGENOM" id="CLU_2103165_0_0_1"/>
<feature type="compositionally biased region" description="Basic residues" evidence="1">
    <location>
        <begin position="105"/>
        <end position="116"/>
    </location>
</feature>
<dbReference type="Gramene" id="OPUNC02G33730.3">
    <property type="protein sequence ID" value="OPUNC02G33730.3"/>
    <property type="gene ID" value="OPUNC02G33730"/>
</dbReference>
<reference evidence="2" key="1">
    <citation type="submission" date="2015-04" db="UniProtKB">
        <authorList>
            <consortium name="EnsemblPlants"/>
        </authorList>
    </citation>
    <scope>IDENTIFICATION</scope>
</reference>